<dbReference type="InterPro" id="IPR050314">
    <property type="entry name" value="Glycosyl_Hydrlase_18"/>
</dbReference>
<sequence>MVLGLLYQGYAWPLLDPSANEIGSPATGPAITHDGSMFYKDIKSNMGCDGEKVVYNSTYVTNYCINGPVWIGYDDEAIRTKVSYAREKGLLGYKVWHVGNDDNWVLSKAAGIGVFCFSCLLLYCLITFFSLMYNFIAQEDENDPKNKRHLLLVILLPTVATFTLLLVSAMWYLHKRATRNKGNFFSVVKILFLNHFP</sequence>
<reference evidence="3" key="1">
    <citation type="submission" date="2019-11" db="EMBL/GenBank/DDBJ databases">
        <authorList>
            <person name="Liu Y."/>
            <person name="Hou J."/>
            <person name="Li T.-Q."/>
            <person name="Guan C.-H."/>
            <person name="Wu X."/>
            <person name="Wu H.-Z."/>
            <person name="Ling F."/>
            <person name="Zhang R."/>
            <person name="Shi X.-G."/>
            <person name="Ren J.-P."/>
            <person name="Chen E.-F."/>
            <person name="Sun J.-M."/>
        </authorList>
    </citation>
    <scope>NUCLEOTIDE SEQUENCE</scope>
    <source>
        <strain evidence="3">Adult_tree_wgs_1</strain>
        <tissue evidence="3">Leaves</tissue>
    </source>
</reference>
<dbReference type="GO" id="GO:0006032">
    <property type="term" value="P:chitin catabolic process"/>
    <property type="evidence" value="ECO:0007669"/>
    <property type="project" value="TreeGrafter"/>
</dbReference>
<dbReference type="SUPFAM" id="SSF54556">
    <property type="entry name" value="Chitinase insertion domain"/>
    <property type="match status" value="1"/>
</dbReference>
<name>A0A834HIF5_RHOSS</name>
<evidence type="ECO:0000313" key="4">
    <source>
        <dbReference type="Proteomes" id="UP000626092"/>
    </source>
</evidence>
<dbReference type="GO" id="GO:0008061">
    <property type="term" value="F:chitin binding"/>
    <property type="evidence" value="ECO:0007669"/>
    <property type="project" value="TreeGrafter"/>
</dbReference>
<keyword evidence="1" id="KW-0472">Membrane</keyword>
<dbReference type="Gene3D" id="3.10.50.10">
    <property type="match status" value="1"/>
</dbReference>
<dbReference type="GO" id="GO:0005975">
    <property type="term" value="P:carbohydrate metabolic process"/>
    <property type="evidence" value="ECO:0007669"/>
    <property type="project" value="InterPro"/>
</dbReference>
<dbReference type="OrthoDB" id="73875at2759"/>
<keyword evidence="1" id="KW-1133">Transmembrane helix</keyword>
<keyword evidence="1" id="KW-0812">Transmembrane</keyword>
<organism evidence="3 4">
    <name type="scientific">Rhododendron simsii</name>
    <name type="common">Sims's rhododendron</name>
    <dbReference type="NCBI Taxonomy" id="118357"/>
    <lineage>
        <taxon>Eukaryota</taxon>
        <taxon>Viridiplantae</taxon>
        <taxon>Streptophyta</taxon>
        <taxon>Embryophyta</taxon>
        <taxon>Tracheophyta</taxon>
        <taxon>Spermatophyta</taxon>
        <taxon>Magnoliopsida</taxon>
        <taxon>eudicotyledons</taxon>
        <taxon>Gunneridae</taxon>
        <taxon>Pentapetalae</taxon>
        <taxon>asterids</taxon>
        <taxon>Ericales</taxon>
        <taxon>Ericaceae</taxon>
        <taxon>Ericoideae</taxon>
        <taxon>Rhodoreae</taxon>
        <taxon>Rhododendron</taxon>
    </lineage>
</organism>
<keyword evidence="4" id="KW-1185">Reference proteome</keyword>
<dbReference type="GO" id="GO:0005576">
    <property type="term" value="C:extracellular region"/>
    <property type="evidence" value="ECO:0007669"/>
    <property type="project" value="TreeGrafter"/>
</dbReference>
<dbReference type="AlphaFoldDB" id="A0A834HIF5"/>
<dbReference type="PANTHER" id="PTHR11177:SF369">
    <property type="entry name" value="CLASS V CHITINASE-LIKE"/>
    <property type="match status" value="1"/>
</dbReference>
<dbReference type="InterPro" id="IPR017853">
    <property type="entry name" value="GH"/>
</dbReference>
<gene>
    <name evidence="3" type="ORF">RHSIM_Rhsim01G0041400</name>
</gene>
<dbReference type="EMBL" id="WJXA01000001">
    <property type="protein sequence ID" value="KAF7153813.1"/>
    <property type="molecule type" value="Genomic_DNA"/>
</dbReference>
<feature type="domain" description="GH18" evidence="2">
    <location>
        <begin position="2"/>
        <end position="101"/>
    </location>
</feature>
<protein>
    <recommendedName>
        <fullName evidence="2">GH18 domain-containing protein</fullName>
    </recommendedName>
</protein>
<dbReference type="Proteomes" id="UP000626092">
    <property type="component" value="Unassembled WGS sequence"/>
</dbReference>
<dbReference type="GO" id="GO:0004568">
    <property type="term" value="F:chitinase activity"/>
    <property type="evidence" value="ECO:0007669"/>
    <property type="project" value="TreeGrafter"/>
</dbReference>
<dbReference type="Pfam" id="PF00704">
    <property type="entry name" value="Glyco_hydro_18"/>
    <property type="match status" value="1"/>
</dbReference>
<proteinExistence type="predicted"/>
<comment type="caution">
    <text evidence="3">The sequence shown here is derived from an EMBL/GenBank/DDBJ whole genome shotgun (WGS) entry which is preliminary data.</text>
</comment>
<dbReference type="FunFam" id="3.10.50.10:FF:000015">
    <property type="entry name" value="Chitotriosidase-1"/>
    <property type="match status" value="1"/>
</dbReference>
<dbReference type="PANTHER" id="PTHR11177">
    <property type="entry name" value="CHITINASE"/>
    <property type="match status" value="1"/>
</dbReference>
<accession>A0A834HIF5</accession>
<evidence type="ECO:0000313" key="3">
    <source>
        <dbReference type="EMBL" id="KAF7153813.1"/>
    </source>
</evidence>
<dbReference type="SUPFAM" id="SSF51445">
    <property type="entry name" value="(Trans)glycosidases"/>
    <property type="match status" value="1"/>
</dbReference>
<feature type="transmembrane region" description="Helical" evidence="1">
    <location>
        <begin position="112"/>
        <end position="137"/>
    </location>
</feature>
<feature type="transmembrane region" description="Helical" evidence="1">
    <location>
        <begin position="149"/>
        <end position="173"/>
    </location>
</feature>
<evidence type="ECO:0000259" key="2">
    <source>
        <dbReference type="Pfam" id="PF00704"/>
    </source>
</evidence>
<dbReference type="InterPro" id="IPR001223">
    <property type="entry name" value="Glyco_hydro18_cat"/>
</dbReference>
<dbReference type="InterPro" id="IPR029070">
    <property type="entry name" value="Chitinase_insertion_sf"/>
</dbReference>
<evidence type="ECO:0000256" key="1">
    <source>
        <dbReference type="SAM" id="Phobius"/>
    </source>
</evidence>